<dbReference type="RefSeq" id="WP_106092840.1">
    <property type="nucleotide sequence ID" value="NZ_PVNL01000118.1"/>
</dbReference>
<dbReference type="InterPro" id="IPR015797">
    <property type="entry name" value="NUDIX_hydrolase-like_dom_sf"/>
</dbReference>
<proteinExistence type="predicted"/>
<sequence length="157" mass="17360">MDLSAEELSELARLLQRLADAGGAMPSTPRVIWDALAGVVPRLAVELFLVQDGAVWLTWRDDAQWRGWHVPGGFVGVGETLGDAGRRIAARELDIELEVETVVADYAWSDHPCGAVLSLLCACRWVGQPSEGQFFDALPEPMVHRHSEIVRRFRAKT</sequence>
<name>A0A2S9Y605_9BACT</name>
<evidence type="ECO:0000259" key="1">
    <source>
        <dbReference type="Pfam" id="PF00293"/>
    </source>
</evidence>
<comment type="caution">
    <text evidence="2">The sequence shown here is derived from an EMBL/GenBank/DDBJ whole genome shotgun (WGS) entry which is preliminary data.</text>
</comment>
<evidence type="ECO:0000313" key="3">
    <source>
        <dbReference type="Proteomes" id="UP000238823"/>
    </source>
</evidence>
<protein>
    <recommendedName>
        <fullName evidence="1">Nudix hydrolase domain-containing protein</fullName>
    </recommendedName>
</protein>
<feature type="domain" description="Nudix hydrolase" evidence="1">
    <location>
        <begin position="42"/>
        <end position="104"/>
    </location>
</feature>
<accession>A0A2S9Y605</accession>
<dbReference type="Proteomes" id="UP000238823">
    <property type="component" value="Unassembled WGS sequence"/>
</dbReference>
<evidence type="ECO:0000313" key="2">
    <source>
        <dbReference type="EMBL" id="PRQ00486.1"/>
    </source>
</evidence>
<organism evidence="2 3">
    <name type="scientific">Enhygromyxa salina</name>
    <dbReference type="NCBI Taxonomy" id="215803"/>
    <lineage>
        <taxon>Bacteria</taxon>
        <taxon>Pseudomonadati</taxon>
        <taxon>Myxococcota</taxon>
        <taxon>Polyangia</taxon>
        <taxon>Nannocystales</taxon>
        <taxon>Nannocystaceae</taxon>
        <taxon>Enhygromyxa</taxon>
    </lineage>
</organism>
<gene>
    <name evidence="2" type="ORF">ENSA7_59800</name>
</gene>
<dbReference type="SUPFAM" id="SSF55811">
    <property type="entry name" value="Nudix"/>
    <property type="match status" value="1"/>
</dbReference>
<dbReference type="AlphaFoldDB" id="A0A2S9Y605"/>
<dbReference type="InterPro" id="IPR000086">
    <property type="entry name" value="NUDIX_hydrolase_dom"/>
</dbReference>
<dbReference type="Pfam" id="PF00293">
    <property type="entry name" value="NUDIX"/>
    <property type="match status" value="1"/>
</dbReference>
<dbReference type="EMBL" id="PVNL01000118">
    <property type="protein sequence ID" value="PRQ00486.1"/>
    <property type="molecule type" value="Genomic_DNA"/>
</dbReference>
<reference evidence="2 3" key="1">
    <citation type="submission" date="2018-03" db="EMBL/GenBank/DDBJ databases">
        <title>Draft Genome Sequences of the Obligatory Marine Myxobacteria Enhygromyxa salina SWB007.</title>
        <authorList>
            <person name="Poehlein A."/>
            <person name="Moghaddam J.A."/>
            <person name="Harms H."/>
            <person name="Alanjari M."/>
            <person name="Koenig G.M."/>
            <person name="Daniel R."/>
            <person name="Schaeberle T.F."/>
        </authorList>
    </citation>
    <scope>NUCLEOTIDE SEQUENCE [LARGE SCALE GENOMIC DNA]</scope>
    <source>
        <strain evidence="2 3">SWB007</strain>
    </source>
</reference>
<dbReference type="Gene3D" id="3.90.79.10">
    <property type="entry name" value="Nucleoside Triphosphate Pyrophosphohydrolase"/>
    <property type="match status" value="1"/>
</dbReference>